<evidence type="ECO:0000259" key="2">
    <source>
        <dbReference type="Pfam" id="PF13556"/>
    </source>
</evidence>
<comment type="caution">
    <text evidence="4">The sequence shown here is derived from an EMBL/GenBank/DDBJ whole genome shotgun (WGS) entry which is preliminary data.</text>
</comment>
<dbReference type="InterPro" id="IPR042070">
    <property type="entry name" value="PucR_C-HTH_sf"/>
</dbReference>
<evidence type="ECO:0000259" key="3">
    <source>
        <dbReference type="Pfam" id="PF17853"/>
    </source>
</evidence>
<sequence length="426" mass="46666">MHSGDGLFDRRLSDRAREVICQGAEIALNAPAEWLDELYDATLLKTSLRTIAGDPLLAEAVRRVNRANLLHWASANVADPGMPVPINLGADQIAIVRDLVRRGMNEAALQAYRVGQDVAWQRWMTIVFILTPDPFELREVLEVTAASIARFVDGTIEAITEVIGSERDQLARGSYAERRELISLILEGEPVNLERAGSRLGYRLDTAHTAAIAWSDVPGAELDEPHRVTRALTQAAGAATALSVLASAATLWVWVPGPTPPDTAALTEALDDIPGVRIAIGSTGRDLAGFRTSHLDAQAAHRILARPYNTRRLVTFGEVQLTSLITENGAQADRFIKYTLGDLEHADSELRESVLAYIDEQCNATRAAARLFTHRNTILRRIARADELLPRPLAENSVHVAVALDALYWRQNTPRPGRTMAPRTPG</sequence>
<comment type="similarity">
    <text evidence="1">Belongs to the CdaR family.</text>
</comment>
<dbReference type="RefSeq" id="WP_378568695.1">
    <property type="nucleotide sequence ID" value="NZ_JBHSDL010000042.1"/>
</dbReference>
<dbReference type="Pfam" id="PF17853">
    <property type="entry name" value="GGDEF_2"/>
    <property type="match status" value="1"/>
</dbReference>
<gene>
    <name evidence="4" type="ORF">ACFO5K_26965</name>
</gene>
<organism evidence="4 5">
    <name type="scientific">Nocardia halotolerans</name>
    <dbReference type="NCBI Taxonomy" id="1755878"/>
    <lineage>
        <taxon>Bacteria</taxon>
        <taxon>Bacillati</taxon>
        <taxon>Actinomycetota</taxon>
        <taxon>Actinomycetes</taxon>
        <taxon>Mycobacteriales</taxon>
        <taxon>Nocardiaceae</taxon>
        <taxon>Nocardia</taxon>
    </lineage>
</organism>
<keyword evidence="5" id="KW-1185">Reference proteome</keyword>
<dbReference type="InterPro" id="IPR025736">
    <property type="entry name" value="PucR_C-HTH_dom"/>
</dbReference>
<accession>A0ABV8VNU3</accession>
<proteinExistence type="inferred from homology"/>
<dbReference type="Gene3D" id="1.10.10.2840">
    <property type="entry name" value="PucR C-terminal helix-turn-helix domain"/>
    <property type="match status" value="1"/>
</dbReference>
<evidence type="ECO:0000313" key="4">
    <source>
        <dbReference type="EMBL" id="MFC4377724.1"/>
    </source>
</evidence>
<dbReference type="EMBL" id="JBHSDL010000042">
    <property type="protein sequence ID" value="MFC4377724.1"/>
    <property type="molecule type" value="Genomic_DNA"/>
</dbReference>
<dbReference type="InterPro" id="IPR041522">
    <property type="entry name" value="CdaR_GGDEF"/>
</dbReference>
<evidence type="ECO:0000256" key="1">
    <source>
        <dbReference type="ARBA" id="ARBA00006754"/>
    </source>
</evidence>
<dbReference type="PANTHER" id="PTHR33744">
    <property type="entry name" value="CARBOHYDRATE DIACID REGULATOR"/>
    <property type="match status" value="1"/>
</dbReference>
<reference evidence="5" key="1">
    <citation type="journal article" date="2019" name="Int. J. Syst. Evol. Microbiol.">
        <title>The Global Catalogue of Microorganisms (GCM) 10K type strain sequencing project: providing services to taxonomists for standard genome sequencing and annotation.</title>
        <authorList>
            <consortium name="The Broad Institute Genomics Platform"/>
            <consortium name="The Broad Institute Genome Sequencing Center for Infectious Disease"/>
            <person name="Wu L."/>
            <person name="Ma J."/>
        </authorList>
    </citation>
    <scope>NUCLEOTIDE SEQUENCE [LARGE SCALE GENOMIC DNA]</scope>
    <source>
        <strain evidence="5">IBRC-M 10490</strain>
    </source>
</reference>
<dbReference type="InterPro" id="IPR051448">
    <property type="entry name" value="CdaR-like_regulators"/>
</dbReference>
<dbReference type="Proteomes" id="UP001595844">
    <property type="component" value="Unassembled WGS sequence"/>
</dbReference>
<dbReference type="Pfam" id="PF13556">
    <property type="entry name" value="HTH_30"/>
    <property type="match status" value="1"/>
</dbReference>
<feature type="domain" description="CdaR GGDEF-like" evidence="3">
    <location>
        <begin position="192"/>
        <end position="303"/>
    </location>
</feature>
<name>A0ABV8VNU3_9NOCA</name>
<dbReference type="PANTHER" id="PTHR33744:SF1">
    <property type="entry name" value="DNA-BINDING TRANSCRIPTIONAL ACTIVATOR ADER"/>
    <property type="match status" value="1"/>
</dbReference>
<feature type="domain" description="PucR C-terminal helix-turn-helix" evidence="2">
    <location>
        <begin position="350"/>
        <end position="404"/>
    </location>
</feature>
<evidence type="ECO:0000313" key="5">
    <source>
        <dbReference type="Proteomes" id="UP001595844"/>
    </source>
</evidence>
<protein>
    <submittedName>
        <fullName evidence="4">PucR family transcriptional regulator</fullName>
    </submittedName>
</protein>